<dbReference type="SUPFAM" id="SSF57716">
    <property type="entry name" value="Glucocorticoid receptor-like (DNA-binding domain)"/>
    <property type="match status" value="1"/>
</dbReference>
<evidence type="ECO:0000256" key="4">
    <source>
        <dbReference type="ARBA" id="ARBA00022679"/>
    </source>
</evidence>
<keyword evidence="5" id="KW-0547">Nucleotide-binding</keyword>
<dbReference type="EC" id="2.7.1.21" evidence="2"/>
<evidence type="ECO:0000256" key="6">
    <source>
        <dbReference type="ARBA" id="ARBA00022777"/>
    </source>
</evidence>
<evidence type="ECO:0000256" key="5">
    <source>
        <dbReference type="ARBA" id="ARBA00022741"/>
    </source>
</evidence>
<dbReference type="InterPro" id="IPR027417">
    <property type="entry name" value="P-loop_NTPase"/>
</dbReference>
<keyword evidence="7" id="KW-0067">ATP-binding</keyword>
<name>A0A6C0BU05_9ZZZZ</name>
<dbReference type="AlphaFoldDB" id="A0A6C0BU05"/>
<comment type="similarity">
    <text evidence="1">Belongs to the thymidine kinase family.</text>
</comment>
<evidence type="ECO:0000256" key="2">
    <source>
        <dbReference type="ARBA" id="ARBA00012118"/>
    </source>
</evidence>
<evidence type="ECO:0000313" key="8">
    <source>
        <dbReference type="EMBL" id="QHS94713.1"/>
    </source>
</evidence>
<dbReference type="Gene3D" id="3.30.60.20">
    <property type="match status" value="1"/>
</dbReference>
<protein>
    <recommendedName>
        <fullName evidence="2">thymidine kinase</fullName>
        <ecNumber evidence="2">2.7.1.21</ecNumber>
    </recommendedName>
</protein>
<evidence type="ECO:0000256" key="1">
    <source>
        <dbReference type="ARBA" id="ARBA00007587"/>
    </source>
</evidence>
<keyword evidence="3" id="KW-0237">DNA synthesis</keyword>
<dbReference type="EMBL" id="MN739230">
    <property type="protein sequence ID" value="QHS94713.1"/>
    <property type="molecule type" value="Genomic_DNA"/>
</dbReference>
<evidence type="ECO:0000256" key="7">
    <source>
        <dbReference type="ARBA" id="ARBA00022840"/>
    </source>
</evidence>
<dbReference type="GO" id="GO:0004797">
    <property type="term" value="F:thymidine kinase activity"/>
    <property type="evidence" value="ECO:0007669"/>
    <property type="project" value="UniProtKB-EC"/>
</dbReference>
<dbReference type="Gene3D" id="3.40.50.300">
    <property type="entry name" value="P-loop containing nucleotide triphosphate hydrolases"/>
    <property type="match status" value="1"/>
</dbReference>
<dbReference type="PANTHER" id="PTHR11441:SF0">
    <property type="entry name" value="THYMIDINE KINASE, CYTOSOLIC"/>
    <property type="match status" value="1"/>
</dbReference>
<dbReference type="GO" id="GO:0046104">
    <property type="term" value="P:thymidine metabolic process"/>
    <property type="evidence" value="ECO:0007669"/>
    <property type="project" value="TreeGrafter"/>
</dbReference>
<dbReference type="Pfam" id="PF00265">
    <property type="entry name" value="TK"/>
    <property type="match status" value="1"/>
</dbReference>
<dbReference type="PANTHER" id="PTHR11441">
    <property type="entry name" value="THYMIDINE KINASE"/>
    <property type="match status" value="1"/>
</dbReference>
<dbReference type="PIRSF" id="PIRSF035805">
    <property type="entry name" value="TK_cell"/>
    <property type="match status" value="1"/>
</dbReference>
<keyword evidence="4" id="KW-0808">Transferase</keyword>
<keyword evidence="6" id="KW-0418">Kinase</keyword>
<sequence length="203" mass="23347">MDITENCGYLSLYIGPMFSGKTSRLLDLYKKYTYCNIPIIVVNYIDDSRYTDKEMLSTHDLNMIPCKMVSAMAEIYDFDGVDDPHKFNETSVILINEGQFFPDILDWVNRAVEPPYNKKVHVCGLDGDFKREVFGDILKLIPMSDHVEKLTAICACCKVKSGIFSKRITRNMEQKDIGSSSYIPLCRKCFNEYKIETIETLDI</sequence>
<dbReference type="SUPFAM" id="SSF52540">
    <property type="entry name" value="P-loop containing nucleoside triphosphate hydrolases"/>
    <property type="match status" value="1"/>
</dbReference>
<proteinExistence type="inferred from homology"/>
<accession>A0A6C0BU05</accession>
<dbReference type="GO" id="GO:0005524">
    <property type="term" value="F:ATP binding"/>
    <property type="evidence" value="ECO:0007669"/>
    <property type="project" value="UniProtKB-KW"/>
</dbReference>
<dbReference type="GO" id="GO:0071897">
    <property type="term" value="P:DNA biosynthetic process"/>
    <property type="evidence" value="ECO:0007669"/>
    <property type="project" value="UniProtKB-KW"/>
</dbReference>
<organism evidence="8">
    <name type="scientific">viral metagenome</name>
    <dbReference type="NCBI Taxonomy" id="1070528"/>
    <lineage>
        <taxon>unclassified sequences</taxon>
        <taxon>metagenomes</taxon>
        <taxon>organismal metagenomes</taxon>
    </lineage>
</organism>
<reference evidence="8" key="1">
    <citation type="journal article" date="2020" name="Nature">
        <title>Giant virus diversity and host interactions through global metagenomics.</title>
        <authorList>
            <person name="Schulz F."/>
            <person name="Roux S."/>
            <person name="Paez-Espino D."/>
            <person name="Jungbluth S."/>
            <person name="Walsh D.A."/>
            <person name="Denef V.J."/>
            <person name="McMahon K.D."/>
            <person name="Konstantinidis K.T."/>
            <person name="Eloe-Fadrosh E.A."/>
            <person name="Kyrpides N.C."/>
            <person name="Woyke T."/>
        </authorList>
    </citation>
    <scope>NUCLEOTIDE SEQUENCE</scope>
    <source>
        <strain evidence="8">GVMAG-M-3300018416-45</strain>
    </source>
</reference>
<evidence type="ECO:0000256" key="3">
    <source>
        <dbReference type="ARBA" id="ARBA00022634"/>
    </source>
</evidence>
<dbReference type="InterPro" id="IPR001267">
    <property type="entry name" value="Thymidine_kinase"/>
</dbReference>